<dbReference type="Pfam" id="PF02541">
    <property type="entry name" value="Ppx-GppA"/>
    <property type="match status" value="1"/>
</dbReference>
<dbReference type="PANTHER" id="PTHR30005:SF0">
    <property type="entry name" value="RETROGRADE REGULATION PROTEIN 2"/>
    <property type="match status" value="1"/>
</dbReference>
<dbReference type="EMBL" id="JAJEPS010000004">
    <property type="protein sequence ID" value="MCC2125759.1"/>
    <property type="molecule type" value="Genomic_DNA"/>
</dbReference>
<dbReference type="Proteomes" id="UP001198220">
    <property type="component" value="Unassembled WGS sequence"/>
</dbReference>
<name>A0AAE3A798_9FIRM</name>
<dbReference type="RefSeq" id="WP_308459088.1">
    <property type="nucleotide sequence ID" value="NZ_JAJEPS010000004.1"/>
</dbReference>
<evidence type="ECO:0000313" key="5">
    <source>
        <dbReference type="Proteomes" id="UP001198220"/>
    </source>
</evidence>
<dbReference type="Gene3D" id="1.10.3210.10">
    <property type="entry name" value="Hypothetical protein af1432"/>
    <property type="match status" value="1"/>
</dbReference>
<dbReference type="SUPFAM" id="SSF109604">
    <property type="entry name" value="HD-domain/PDEase-like"/>
    <property type="match status" value="1"/>
</dbReference>
<evidence type="ECO:0000259" key="2">
    <source>
        <dbReference type="Pfam" id="PF02541"/>
    </source>
</evidence>
<dbReference type="AlphaFoldDB" id="A0AAE3A798"/>
<keyword evidence="5" id="KW-1185">Reference proteome</keyword>
<proteinExistence type="inferred from homology"/>
<evidence type="ECO:0000259" key="3">
    <source>
        <dbReference type="Pfam" id="PF21447"/>
    </source>
</evidence>
<dbReference type="Pfam" id="PF21447">
    <property type="entry name" value="Ppx-GppA_III"/>
    <property type="match status" value="1"/>
</dbReference>
<reference evidence="4 5" key="1">
    <citation type="submission" date="2021-10" db="EMBL/GenBank/DDBJ databases">
        <title>Anaerobic single-cell dispensing facilitates the cultivation of human gut bacteria.</title>
        <authorList>
            <person name="Afrizal A."/>
        </authorList>
    </citation>
    <scope>NUCLEOTIDE SEQUENCE [LARGE SCALE GENOMIC DNA]</scope>
    <source>
        <strain evidence="4 5">CLA-AA-H276</strain>
    </source>
</reference>
<dbReference type="CDD" id="cd24006">
    <property type="entry name" value="ASKHA_NBD_PPX_GppA"/>
    <property type="match status" value="1"/>
</dbReference>
<dbReference type="InterPro" id="IPR003607">
    <property type="entry name" value="HD/PDEase_dom"/>
</dbReference>
<dbReference type="InterPro" id="IPR048950">
    <property type="entry name" value="Ppx_GppA_C"/>
</dbReference>
<comment type="caution">
    <text evidence="4">The sequence shown here is derived from an EMBL/GenBank/DDBJ whole genome shotgun (WGS) entry which is preliminary data.</text>
</comment>
<comment type="similarity">
    <text evidence="1">Belongs to the GppA/Ppx family.</text>
</comment>
<dbReference type="Gene3D" id="3.30.420.150">
    <property type="entry name" value="Exopolyphosphatase. Domain 2"/>
    <property type="match status" value="1"/>
</dbReference>
<feature type="domain" description="Ppx/GppA phosphatase C-terminal" evidence="3">
    <location>
        <begin position="324"/>
        <end position="473"/>
    </location>
</feature>
<dbReference type="CDD" id="cd00077">
    <property type="entry name" value="HDc"/>
    <property type="match status" value="1"/>
</dbReference>
<sequence>MGCRIFGAIDVGSYEVNLKIYELSARNGIRVLNHVRHRMELGRDTYATGKISTELTDELCAVLLDFKQMMKEFGVEDYRACATSAIRETRNTLVFLDRIFLRTGIRLEILSNSEQRFLGYKSIASNEEKFQDIIEQGTAIVDVGGGSIQISLFDKENLVTTQNIRLGTLRLRERLTDVAERTVHYTAVMEELLNNELRTYRKLFLKDRNIQNILLVGSYIQYVNQYIHSSSESSRITRTEFFNFYDDFMNQGSQVMAEKMGISQENSSLLLPTLVMYKRLMDETGAENVIIVGTDLGDGLAYDYAERSRIVKPKHNFENDIIESARNIAKRYHTNKSHAQMMEHLALTIFDKMKSVHGLDRRERLLLQIAVLLHDCGKYINMAQSSACSYNIIMATEIIGLSHAEREMVANVVRFNSSLFMSYEELAAGSLLDREEYLIIAKLTAILRVANALDRSHKQKIKDIKVSMKGGHTMQILVDTAEDLTLEQALFREKAEFFEEVYSIRPVLKAKKLL</sequence>
<dbReference type="PANTHER" id="PTHR30005">
    <property type="entry name" value="EXOPOLYPHOSPHATASE"/>
    <property type="match status" value="1"/>
</dbReference>
<dbReference type="SUPFAM" id="SSF53067">
    <property type="entry name" value="Actin-like ATPase domain"/>
    <property type="match status" value="2"/>
</dbReference>
<feature type="domain" description="Ppx/GppA phosphatase N-terminal" evidence="2">
    <location>
        <begin position="29"/>
        <end position="306"/>
    </location>
</feature>
<organism evidence="4 5">
    <name type="scientific">Hominiventricola filiformis</name>
    <dbReference type="NCBI Taxonomy" id="2885352"/>
    <lineage>
        <taxon>Bacteria</taxon>
        <taxon>Bacillati</taxon>
        <taxon>Bacillota</taxon>
        <taxon>Clostridia</taxon>
        <taxon>Lachnospirales</taxon>
        <taxon>Lachnospiraceae</taxon>
        <taxon>Hominiventricola</taxon>
    </lineage>
</organism>
<dbReference type="GO" id="GO:0016462">
    <property type="term" value="F:pyrophosphatase activity"/>
    <property type="evidence" value="ECO:0007669"/>
    <property type="project" value="TreeGrafter"/>
</dbReference>
<dbReference type="InterPro" id="IPR003695">
    <property type="entry name" value="Ppx_GppA_N"/>
</dbReference>
<evidence type="ECO:0000256" key="1">
    <source>
        <dbReference type="ARBA" id="ARBA00007125"/>
    </source>
</evidence>
<evidence type="ECO:0000313" key="4">
    <source>
        <dbReference type="EMBL" id="MCC2125759.1"/>
    </source>
</evidence>
<protein>
    <submittedName>
        <fullName evidence="4">HD domain-containing protein</fullName>
    </submittedName>
</protein>
<dbReference type="InterPro" id="IPR050273">
    <property type="entry name" value="GppA/Ppx_hydrolase"/>
</dbReference>
<dbReference type="Gene3D" id="3.30.420.40">
    <property type="match status" value="1"/>
</dbReference>
<accession>A0AAE3A798</accession>
<dbReference type="InterPro" id="IPR043129">
    <property type="entry name" value="ATPase_NBD"/>
</dbReference>
<gene>
    <name evidence="4" type="ORF">LKD36_06135</name>
</gene>